<name>A0ABD1XH90_9MARC</name>
<comment type="caution">
    <text evidence="3">The sequence shown here is derived from an EMBL/GenBank/DDBJ whole genome shotgun (WGS) entry which is preliminary data.</text>
</comment>
<dbReference type="Gene3D" id="1.20.58.1070">
    <property type="match status" value="2"/>
</dbReference>
<organism evidence="3 4">
    <name type="scientific">Riccia fluitans</name>
    <dbReference type="NCBI Taxonomy" id="41844"/>
    <lineage>
        <taxon>Eukaryota</taxon>
        <taxon>Viridiplantae</taxon>
        <taxon>Streptophyta</taxon>
        <taxon>Embryophyta</taxon>
        <taxon>Marchantiophyta</taxon>
        <taxon>Marchantiopsida</taxon>
        <taxon>Marchantiidae</taxon>
        <taxon>Marchantiales</taxon>
        <taxon>Ricciaceae</taxon>
        <taxon>Riccia</taxon>
    </lineage>
</organism>
<evidence type="ECO:0000313" key="3">
    <source>
        <dbReference type="EMBL" id="KAL2608314.1"/>
    </source>
</evidence>
<feature type="region of interest" description="Disordered" evidence="2">
    <location>
        <begin position="315"/>
        <end position="373"/>
    </location>
</feature>
<feature type="region of interest" description="Disordered" evidence="2">
    <location>
        <begin position="1"/>
        <end position="31"/>
    </location>
</feature>
<accession>A0ABD1XH90</accession>
<proteinExistence type="inferred from homology"/>
<sequence length="840" mass="93421">MNAQGNDKVLEDRVDSSLRMEDHEREAAGSSPELVVDVGFGELKSDQVHCEFSELGHKEVRRYGIDELLGLWDASVKCEVAWNGVVAALNPVMEEIYEMEVLPDTKFQRRRGKNSDRRQRFKARRAAMLSIAENKQKFKNQEFCDPSDPSSQVSNEVRVVPIQKGPLRARFKGRKYHYDSDEYVESFQPQAFAVDGEPDFESGDPQDGWEYLRRVIWETARCPKIVVANIDPEKLVAEQTPYMPEIPAIQQCPPELLPSKDWERSYLSDFTQLRKELTRLRAPAESSSGRLPSVFDKAAWEILCFGSVTSVEAEDLEEPVSATVEANRGSSPDPVEIDDATGGGIMGSDSTMPASVSNGASEEKDKATDLPVSSELEEHLTRNDSVNNDWIHVGSQEGFAMVHVQAAESFEADVVCISAGEQANVRAPPSTNGVDLMASHSLLKESNNTSPSGEGDGTEFSVVCGLESHSAKDDAADDEWIHLRSQEGTAAGATWSRETDAFQDAPEFHAPVLPHLTEANPVCQKYECSLEVIVDSGMDRKVPEKDVIETHELHKEYPDDNISFFLVNMTSSDNKYHPESFGTEVSVENREEVQAAGVETSYGVEQPYHDAAESGDYSYPLAEGSAHGAADFIYGHTSQPHDDGYGTVDQKEDDVSYQYEGEYDDYAAYYATLDVHEEEDDVLQSEDLVEHPSGDQVFSGKNLLEDFDFEERESVAEIDNSVQELFTRVFRVDRAWELPLIHTLLRLDVVSRAAVLRHHISWLHSVEGLPQERGLWLLGLAAVVDTPLSGDTTAAFRAMLRYCSGVRASKKTVSNEELHMLNALITVAGLYFGQAETDFT</sequence>
<dbReference type="EMBL" id="JBHFFA010000008">
    <property type="protein sequence ID" value="KAL2608314.1"/>
    <property type="molecule type" value="Genomic_DNA"/>
</dbReference>
<dbReference type="PANTHER" id="PTHR12794">
    <property type="entry name" value="GEMIN2"/>
    <property type="match status" value="1"/>
</dbReference>
<evidence type="ECO:0000256" key="1">
    <source>
        <dbReference type="ARBA" id="ARBA00025758"/>
    </source>
</evidence>
<gene>
    <name evidence="3" type="ORF">R1flu_026887</name>
</gene>
<feature type="compositionally biased region" description="Basic and acidic residues" evidence="2">
    <location>
        <begin position="8"/>
        <end position="27"/>
    </location>
</feature>
<evidence type="ECO:0000313" key="4">
    <source>
        <dbReference type="Proteomes" id="UP001605036"/>
    </source>
</evidence>
<comment type="similarity">
    <text evidence="1">Belongs to the gemin-2 family.</text>
</comment>
<dbReference type="Pfam" id="PF04938">
    <property type="entry name" value="SIP1"/>
    <property type="match status" value="2"/>
</dbReference>
<feature type="compositionally biased region" description="Polar residues" evidence="2">
    <location>
        <begin position="348"/>
        <end position="360"/>
    </location>
</feature>
<dbReference type="Proteomes" id="UP001605036">
    <property type="component" value="Unassembled WGS sequence"/>
</dbReference>
<evidence type="ECO:0000256" key="2">
    <source>
        <dbReference type="SAM" id="MobiDB-lite"/>
    </source>
</evidence>
<evidence type="ECO:0008006" key="5">
    <source>
        <dbReference type="Google" id="ProtNLM"/>
    </source>
</evidence>
<reference evidence="3 4" key="1">
    <citation type="submission" date="2024-09" db="EMBL/GenBank/DDBJ databases">
        <title>Chromosome-scale assembly of Riccia fluitans.</title>
        <authorList>
            <person name="Paukszto L."/>
            <person name="Sawicki J."/>
            <person name="Karawczyk K."/>
            <person name="Piernik-Szablinska J."/>
            <person name="Szczecinska M."/>
            <person name="Mazdziarz M."/>
        </authorList>
    </citation>
    <scope>NUCLEOTIDE SEQUENCE [LARGE SCALE GENOMIC DNA]</scope>
    <source>
        <strain evidence="3">Rf_01</strain>
        <tissue evidence="3">Aerial parts of the thallus</tissue>
    </source>
</reference>
<dbReference type="AlphaFoldDB" id="A0ABD1XH90"/>
<dbReference type="PANTHER" id="PTHR12794:SF0">
    <property type="entry name" value="GEM-ASSOCIATED PROTEIN 2"/>
    <property type="match status" value="1"/>
</dbReference>
<dbReference type="InterPro" id="IPR035426">
    <property type="entry name" value="Gemin2/Brr1"/>
</dbReference>
<protein>
    <recommendedName>
        <fullName evidence="5">Gem-associated protein 2</fullName>
    </recommendedName>
</protein>
<keyword evidence="4" id="KW-1185">Reference proteome</keyword>